<dbReference type="Pfam" id="PF13827">
    <property type="entry name" value="DUF4189"/>
    <property type="match status" value="1"/>
</dbReference>
<dbReference type="EMBL" id="JAOZEW010000036">
    <property type="protein sequence ID" value="MCV9930454.1"/>
    <property type="molecule type" value="Genomic_DNA"/>
</dbReference>
<feature type="domain" description="Fibrobacter succinogenes major paralogous" evidence="1">
    <location>
        <begin position="160"/>
        <end position="351"/>
    </location>
</feature>
<sequence>MKKLITIYLLMIVMFTTYGQTKQPIKKTTATKTASTKFGALAIDRSNGLYYGWSHDYSTLSEAEQKAVEECKKKGGNCTVVLSYSGTGCAAYRTINGKVGTAFGWGLAKTKEQADAIANKECLKRSAGIIPENFVWSCNSANTGVLKEIYNASDEIFNTVKISNQEWATENLAVVKFKNGDPITEAKTSDEWQKLCKDKTPAFTNLCDLPNQQNCGIIYNVHAIKDARGVNPDGWHIPTESDWKTLVNNLGGVKKAGAQLATKDWSYTKGNNSSGFNGRPCDGTTGGVRGKKLEPTYEYGIMGTWWSSTRERSSSDPDSHYMFWIRSYDSYITGDFGNSNWAYGNYIRLVKN</sequence>
<dbReference type="NCBIfam" id="TIGR02145">
    <property type="entry name" value="Fib_succ_major"/>
    <property type="match status" value="1"/>
</dbReference>
<evidence type="ECO:0000313" key="4">
    <source>
        <dbReference type="Proteomes" id="UP001151079"/>
    </source>
</evidence>
<keyword evidence="4" id="KW-1185">Reference proteome</keyword>
<evidence type="ECO:0000313" key="3">
    <source>
        <dbReference type="EMBL" id="MCV9930454.1"/>
    </source>
</evidence>
<evidence type="ECO:0000259" key="2">
    <source>
        <dbReference type="Pfam" id="PF13827"/>
    </source>
</evidence>
<organism evidence="3 4">
    <name type="scientific">Flavobacterium shii</name>
    <dbReference type="NCBI Taxonomy" id="2987687"/>
    <lineage>
        <taxon>Bacteria</taxon>
        <taxon>Pseudomonadati</taxon>
        <taxon>Bacteroidota</taxon>
        <taxon>Flavobacteriia</taxon>
        <taxon>Flavobacteriales</taxon>
        <taxon>Flavobacteriaceae</taxon>
        <taxon>Flavobacterium</taxon>
    </lineage>
</organism>
<accession>A0A9X2YXZ3</accession>
<dbReference type="Proteomes" id="UP001151079">
    <property type="component" value="Unassembled WGS sequence"/>
</dbReference>
<dbReference type="RefSeq" id="WP_264208524.1">
    <property type="nucleotide sequence ID" value="NZ_JAOZEW010000036.1"/>
</dbReference>
<comment type="caution">
    <text evidence="3">The sequence shown here is derived from an EMBL/GenBank/DDBJ whole genome shotgun (WGS) entry which is preliminary data.</text>
</comment>
<proteinExistence type="predicted"/>
<reference evidence="3" key="1">
    <citation type="submission" date="2022-10" db="EMBL/GenBank/DDBJ databases">
        <title>Two novel species of Flavobacterium.</title>
        <authorList>
            <person name="Liu Q."/>
            <person name="Xin Y.-H."/>
        </authorList>
    </citation>
    <scope>NUCLEOTIDE SEQUENCE</scope>
    <source>
        <strain evidence="3">LS1R49</strain>
    </source>
</reference>
<dbReference type="Pfam" id="PF09603">
    <property type="entry name" value="Fib_succ_major"/>
    <property type="match status" value="1"/>
</dbReference>
<feature type="domain" description="DUF4189" evidence="2">
    <location>
        <begin position="38"/>
        <end position="124"/>
    </location>
</feature>
<name>A0A9X2YXZ3_9FLAO</name>
<evidence type="ECO:0000259" key="1">
    <source>
        <dbReference type="Pfam" id="PF09603"/>
    </source>
</evidence>
<dbReference type="InterPro" id="IPR025240">
    <property type="entry name" value="DUF4189"/>
</dbReference>
<gene>
    <name evidence="3" type="ORF">OIU83_22530</name>
</gene>
<dbReference type="InterPro" id="IPR011871">
    <property type="entry name" value="Fib_succ_major"/>
</dbReference>
<protein>
    <submittedName>
        <fullName evidence="3">DUF4189 domain-containing protein</fullName>
    </submittedName>
</protein>
<dbReference type="AlphaFoldDB" id="A0A9X2YXZ3"/>